<feature type="region of interest" description="Disordered" evidence="1">
    <location>
        <begin position="198"/>
        <end position="242"/>
    </location>
</feature>
<organism evidence="3 4">
    <name type="scientific">Colletotrichum lupini</name>
    <dbReference type="NCBI Taxonomy" id="145971"/>
    <lineage>
        <taxon>Eukaryota</taxon>
        <taxon>Fungi</taxon>
        <taxon>Dikarya</taxon>
        <taxon>Ascomycota</taxon>
        <taxon>Pezizomycotina</taxon>
        <taxon>Sordariomycetes</taxon>
        <taxon>Hypocreomycetidae</taxon>
        <taxon>Glomerellales</taxon>
        <taxon>Glomerellaceae</taxon>
        <taxon>Colletotrichum</taxon>
        <taxon>Colletotrichum acutatum species complex</taxon>
    </lineage>
</organism>
<reference evidence="3" key="1">
    <citation type="journal article" date="2021" name="Mol. Plant Microbe Interact.">
        <title>Complete Genome Sequence of the Plant-Pathogenic Fungus Colletotrichum lupini.</title>
        <authorList>
            <person name="Baroncelli R."/>
            <person name="Pensec F."/>
            <person name="Da Lio D."/>
            <person name="Boufleur T."/>
            <person name="Vicente I."/>
            <person name="Sarrocco S."/>
            <person name="Picot A."/>
            <person name="Baraldi E."/>
            <person name="Sukno S."/>
            <person name="Thon M."/>
            <person name="Le Floch G."/>
        </authorList>
    </citation>
    <scope>NUCLEOTIDE SEQUENCE</scope>
    <source>
        <strain evidence="3">IMI 504893</strain>
    </source>
</reference>
<feature type="transmembrane region" description="Helical" evidence="2">
    <location>
        <begin position="387"/>
        <end position="410"/>
    </location>
</feature>
<dbReference type="EMBL" id="CP019481">
    <property type="protein sequence ID" value="UQC90929.1"/>
    <property type="molecule type" value="Genomic_DNA"/>
</dbReference>
<accession>A0A9Q8T7W7</accession>
<dbReference type="KEGG" id="clup:CLUP02_16461"/>
<feature type="transmembrane region" description="Helical" evidence="2">
    <location>
        <begin position="585"/>
        <end position="618"/>
    </location>
</feature>
<keyword evidence="4" id="KW-1185">Reference proteome</keyword>
<keyword evidence="2" id="KW-1133">Transmembrane helix</keyword>
<name>A0A9Q8T7W7_9PEZI</name>
<evidence type="ECO:0000256" key="1">
    <source>
        <dbReference type="SAM" id="MobiDB-lite"/>
    </source>
</evidence>
<proteinExistence type="predicted"/>
<feature type="region of interest" description="Disordered" evidence="1">
    <location>
        <begin position="275"/>
        <end position="296"/>
    </location>
</feature>
<keyword evidence="2" id="KW-0812">Transmembrane</keyword>
<dbReference type="AlphaFoldDB" id="A0A9Q8T7W7"/>
<protein>
    <submittedName>
        <fullName evidence="3">Uncharacterized protein</fullName>
    </submittedName>
</protein>
<dbReference type="RefSeq" id="XP_049152530.1">
    <property type="nucleotide sequence ID" value="XM_049295383.1"/>
</dbReference>
<dbReference type="GeneID" id="73350393"/>
<dbReference type="Proteomes" id="UP000830671">
    <property type="component" value="Chromosome 9"/>
</dbReference>
<evidence type="ECO:0000313" key="3">
    <source>
        <dbReference type="EMBL" id="UQC90929.1"/>
    </source>
</evidence>
<evidence type="ECO:0000256" key="2">
    <source>
        <dbReference type="SAM" id="Phobius"/>
    </source>
</evidence>
<sequence>MHLSYQVLAVHALSSSWFMYLNIHLPSMLYTIRQLIQPLINASCCSLHTQYTFYSLHNASKLLPIPRLVSHKQKVTYNCPTESFLQRTAASLCPRLVCSSFLARYATSSMVRQRQPAAMFHFYSASHPPLPSSLLQIPDTHAMEVSVHIQNTPPFKPQCFFVASMAAPPFQTTQNRPALIRTDATLLSAHRVLYSRHCHQPTGASPPATSQRGYSRNQPSQRKRRLGKSGLPWSAPNPPVSHPKTAYGYGTLSRLLTFCFPPQIPTSGVLGRACNDRKKGHRPPRGPSHHTCQHEPGLTRTTFASKTTSLTLPNSRVVACRWPWSRWYVYPKGAAARRRQQQAAAHNNSQRFQRADGRLSFAGAMPELRSAPSLSERNPGVSISGSAAALACLLLLAIFLIQAQYTYIYAQTIKTAWRRHPVYTLSRVADHVCTASSHARFTSDTCSNSACFCLSSRDSMPTDVAKFALASCYCRWPSSIQPMGTSMPPSAVDLPHLKTYNAILDRYTLEEVSTEKGTQARKTVQMVCSLPAGVHRPQAMGWRRDLEASDRRLVNTGIPSLSYREPFPIKSTKEDPLISQRPARFLAAFSSATVVFTSATITNMAPSTYFVLLCLFSLANGDPKQNYMYRKEWGFVVRCAGDGAEASVLEISQATKTGLQRKDQTMQLHPTATEPIKFGTTHGGSGSRPVPRLPVSSFSWPRGAMYFGFGVSMLPLAISHVACYPKILRNDAPETDKPPTQLAGRRSDVVMGWDLNSKEEPTQYPVSTSKGPRLVGHLPACVLSCGCLTAIDNDNKPKQQHTKKSKTNTTLRSIFAGRPVTNIIAWLLLGDTAGHVVSTCACHVLETDRDGLPIGLDALVLADKLGGYQQSNITPASPPPTQYLP</sequence>
<feature type="compositionally biased region" description="Basic residues" evidence="1">
    <location>
        <begin position="278"/>
        <end position="288"/>
    </location>
</feature>
<keyword evidence="2" id="KW-0472">Membrane</keyword>
<evidence type="ECO:0000313" key="4">
    <source>
        <dbReference type="Proteomes" id="UP000830671"/>
    </source>
</evidence>
<gene>
    <name evidence="3" type="ORF">CLUP02_16461</name>
</gene>
<feature type="compositionally biased region" description="Polar residues" evidence="1">
    <location>
        <begin position="207"/>
        <end position="220"/>
    </location>
</feature>